<evidence type="ECO:0000259" key="4">
    <source>
        <dbReference type="PROSITE" id="PS51898"/>
    </source>
</evidence>
<dbReference type="InterPro" id="IPR011010">
    <property type="entry name" value="DNA_brk_join_enz"/>
</dbReference>
<evidence type="ECO:0000256" key="3">
    <source>
        <dbReference type="ARBA" id="ARBA00023172"/>
    </source>
</evidence>
<dbReference type="AlphaFoldDB" id="A0A0F9EAC8"/>
<sequence length="344" mass="39269">QRTTGQTTKRAADRFAADLAVEESEGRTGELRWADFCEAYESSRRRWSEKSRESWGIVKKWLGRLGCPATLQGFDSGFCARWQAKLTAKGLSEASVATYGARLKASLNWASEQEMIDRAPRIHVKAYEEPRSREVRLEEFERMLLLLPKVRPRDHPIWDRLLRGFWYSDFRLNELRRLSWNSLAPLWLHVPGDYPMVRIARRGQKSRKSQLQPIVPEFWAVCCETPEDLRRGRVFELPNGKGGQLAYRTVQGVIAKIGKRAGIITNSETGKFATVHDLRRGFGTRMAQYLTLPELAKWMRHKHPKTTTTFYHQADAEQLASKVWAQQKGGALGGAPKSPVSGDT</sequence>
<proteinExistence type="inferred from homology"/>
<dbReference type="SUPFAM" id="SSF56349">
    <property type="entry name" value="DNA breaking-rejoining enzymes"/>
    <property type="match status" value="1"/>
</dbReference>
<comment type="similarity">
    <text evidence="1">Belongs to the 'phage' integrase family.</text>
</comment>
<dbReference type="PROSITE" id="PS51898">
    <property type="entry name" value="TYR_RECOMBINASE"/>
    <property type="match status" value="1"/>
</dbReference>
<dbReference type="InterPro" id="IPR002104">
    <property type="entry name" value="Integrase_catalytic"/>
</dbReference>
<dbReference type="InterPro" id="IPR050090">
    <property type="entry name" value="Tyrosine_recombinase_XerCD"/>
</dbReference>
<dbReference type="GO" id="GO:0015074">
    <property type="term" value="P:DNA integration"/>
    <property type="evidence" value="ECO:0007669"/>
    <property type="project" value="InterPro"/>
</dbReference>
<dbReference type="Pfam" id="PF00589">
    <property type="entry name" value="Phage_integrase"/>
    <property type="match status" value="1"/>
</dbReference>
<dbReference type="CDD" id="cd00397">
    <property type="entry name" value="DNA_BRE_C"/>
    <property type="match status" value="1"/>
</dbReference>
<evidence type="ECO:0000256" key="2">
    <source>
        <dbReference type="ARBA" id="ARBA00023125"/>
    </source>
</evidence>
<dbReference type="GO" id="GO:0006310">
    <property type="term" value="P:DNA recombination"/>
    <property type="evidence" value="ECO:0007669"/>
    <property type="project" value="UniProtKB-KW"/>
</dbReference>
<dbReference type="GO" id="GO:0003677">
    <property type="term" value="F:DNA binding"/>
    <property type="evidence" value="ECO:0007669"/>
    <property type="project" value="UniProtKB-KW"/>
</dbReference>
<dbReference type="PANTHER" id="PTHR30349:SF64">
    <property type="entry name" value="PROPHAGE INTEGRASE INTD-RELATED"/>
    <property type="match status" value="1"/>
</dbReference>
<dbReference type="Gene3D" id="1.10.150.130">
    <property type="match status" value="1"/>
</dbReference>
<dbReference type="PANTHER" id="PTHR30349">
    <property type="entry name" value="PHAGE INTEGRASE-RELATED"/>
    <property type="match status" value="1"/>
</dbReference>
<organism evidence="5">
    <name type="scientific">marine sediment metagenome</name>
    <dbReference type="NCBI Taxonomy" id="412755"/>
    <lineage>
        <taxon>unclassified sequences</taxon>
        <taxon>metagenomes</taxon>
        <taxon>ecological metagenomes</taxon>
    </lineage>
</organism>
<evidence type="ECO:0000313" key="5">
    <source>
        <dbReference type="EMBL" id="KKL63161.1"/>
    </source>
</evidence>
<gene>
    <name evidence="5" type="ORF">LCGC14_2177880</name>
</gene>
<dbReference type="EMBL" id="LAZR01028262">
    <property type="protein sequence ID" value="KKL63161.1"/>
    <property type="molecule type" value="Genomic_DNA"/>
</dbReference>
<dbReference type="Gene3D" id="1.10.443.10">
    <property type="entry name" value="Intergrase catalytic core"/>
    <property type="match status" value="1"/>
</dbReference>
<keyword evidence="3" id="KW-0233">DNA recombination</keyword>
<comment type="caution">
    <text evidence="5">The sequence shown here is derived from an EMBL/GenBank/DDBJ whole genome shotgun (WGS) entry which is preliminary data.</text>
</comment>
<accession>A0A0F9EAC8</accession>
<dbReference type="InterPro" id="IPR013762">
    <property type="entry name" value="Integrase-like_cat_sf"/>
</dbReference>
<dbReference type="InterPro" id="IPR010998">
    <property type="entry name" value="Integrase_recombinase_N"/>
</dbReference>
<reference evidence="5" key="1">
    <citation type="journal article" date="2015" name="Nature">
        <title>Complex archaea that bridge the gap between prokaryotes and eukaryotes.</title>
        <authorList>
            <person name="Spang A."/>
            <person name="Saw J.H."/>
            <person name="Jorgensen S.L."/>
            <person name="Zaremba-Niedzwiedzka K."/>
            <person name="Martijn J."/>
            <person name="Lind A.E."/>
            <person name="van Eijk R."/>
            <person name="Schleper C."/>
            <person name="Guy L."/>
            <person name="Ettema T.J."/>
        </authorList>
    </citation>
    <scope>NUCLEOTIDE SEQUENCE</scope>
</reference>
<keyword evidence="2" id="KW-0238">DNA-binding</keyword>
<protein>
    <recommendedName>
        <fullName evidence="4">Tyr recombinase domain-containing protein</fullName>
    </recommendedName>
</protein>
<evidence type="ECO:0000256" key="1">
    <source>
        <dbReference type="ARBA" id="ARBA00008857"/>
    </source>
</evidence>
<feature type="non-terminal residue" evidence="5">
    <location>
        <position position="1"/>
    </location>
</feature>
<name>A0A0F9EAC8_9ZZZZ</name>
<feature type="domain" description="Tyr recombinase" evidence="4">
    <location>
        <begin position="128"/>
        <end position="324"/>
    </location>
</feature>